<dbReference type="Proteomes" id="UP000293852">
    <property type="component" value="Unassembled WGS sequence"/>
</dbReference>
<keyword evidence="9" id="KW-1185">Reference proteome</keyword>
<evidence type="ECO:0000256" key="1">
    <source>
        <dbReference type="ARBA" id="ARBA00004370"/>
    </source>
</evidence>
<feature type="compositionally biased region" description="Basic and acidic residues" evidence="6">
    <location>
        <begin position="288"/>
        <end position="300"/>
    </location>
</feature>
<evidence type="ECO:0000256" key="6">
    <source>
        <dbReference type="SAM" id="MobiDB-lite"/>
    </source>
</evidence>
<evidence type="ECO:0000313" key="9">
    <source>
        <dbReference type="Proteomes" id="UP000293852"/>
    </source>
</evidence>
<keyword evidence="2 7" id="KW-0812">Transmembrane</keyword>
<dbReference type="GO" id="GO:0016020">
    <property type="term" value="C:membrane"/>
    <property type="evidence" value="ECO:0007669"/>
    <property type="project" value="UniProtKB-SubCell"/>
</dbReference>
<evidence type="ECO:0000256" key="2">
    <source>
        <dbReference type="ARBA" id="ARBA00022692"/>
    </source>
</evidence>
<organism evidence="8 9">
    <name type="scientific">Xylanimonas ulmi</name>
    <dbReference type="NCBI Taxonomy" id="228973"/>
    <lineage>
        <taxon>Bacteria</taxon>
        <taxon>Bacillati</taxon>
        <taxon>Actinomycetota</taxon>
        <taxon>Actinomycetes</taxon>
        <taxon>Micrococcales</taxon>
        <taxon>Promicromonosporaceae</taxon>
        <taxon>Xylanimonas</taxon>
    </lineage>
</organism>
<dbReference type="OrthoDB" id="3178064at2"/>
<dbReference type="GO" id="GO:0009003">
    <property type="term" value="F:signal peptidase activity"/>
    <property type="evidence" value="ECO:0007669"/>
    <property type="project" value="UniProtKB-EC"/>
</dbReference>
<dbReference type="EMBL" id="SGWX01000001">
    <property type="protein sequence ID" value="RZS62030.1"/>
    <property type="molecule type" value="Genomic_DNA"/>
</dbReference>
<dbReference type="AlphaFoldDB" id="A0A4V2EY77"/>
<feature type="region of interest" description="Disordered" evidence="6">
    <location>
        <begin position="288"/>
        <end position="317"/>
    </location>
</feature>
<evidence type="ECO:0000256" key="5">
    <source>
        <dbReference type="NCBIfam" id="TIGR02228"/>
    </source>
</evidence>
<evidence type="ECO:0000256" key="7">
    <source>
        <dbReference type="SAM" id="Phobius"/>
    </source>
</evidence>
<dbReference type="InterPro" id="IPR019533">
    <property type="entry name" value="Peptidase_S26"/>
</dbReference>
<feature type="compositionally biased region" description="Low complexity" evidence="6">
    <location>
        <begin position="304"/>
        <end position="317"/>
    </location>
</feature>
<dbReference type="InterPro" id="IPR001733">
    <property type="entry name" value="Peptidase_S26B"/>
</dbReference>
<protein>
    <recommendedName>
        <fullName evidence="5">Signal peptidase I</fullName>
        <ecNumber evidence="5">3.4.21.89</ecNumber>
    </recommendedName>
</protein>
<dbReference type="GO" id="GO:0004252">
    <property type="term" value="F:serine-type endopeptidase activity"/>
    <property type="evidence" value="ECO:0007669"/>
    <property type="project" value="UniProtKB-UniRule"/>
</dbReference>
<comment type="caution">
    <text evidence="8">The sequence shown here is derived from an EMBL/GenBank/DDBJ whole genome shotgun (WGS) entry which is preliminary data.</text>
</comment>
<dbReference type="EC" id="3.4.21.89" evidence="5"/>
<evidence type="ECO:0000256" key="3">
    <source>
        <dbReference type="ARBA" id="ARBA00022989"/>
    </source>
</evidence>
<dbReference type="GO" id="GO:0006465">
    <property type="term" value="P:signal peptide processing"/>
    <property type="evidence" value="ECO:0007669"/>
    <property type="project" value="UniProtKB-UniRule"/>
</dbReference>
<evidence type="ECO:0000313" key="8">
    <source>
        <dbReference type="EMBL" id="RZS62030.1"/>
    </source>
</evidence>
<name>A0A4V2EY77_9MICO</name>
<evidence type="ECO:0000256" key="4">
    <source>
        <dbReference type="ARBA" id="ARBA00023136"/>
    </source>
</evidence>
<sequence length="317" mass="32631">MRARSRAWARRDATARGRTRAAFGPGGPWYDSPGRVAARAVAAAVGVVVIVLALAVVVLPRVVGGTTLTVLSGSMEPVLSAGDAVVVRDVDPADVCAQVRVGQVLTYLPRPGDPELVTHRVVGKSVGTFDDGTDCRLVTQGDANSAVDEPVSPAQVRGVAWFAVPGLGWARQWVGEHVAWVAAGVVLAACLAATTTRRPVRRVLTVPAAASGSAREPGDAGPVDAVGLAGAVGLADGGGLAGDTAPVGAAALASVPCEEVELRVRELAVREREVAVRERELALRERDLGWEHAPRFEESPGPRPATTTGTAPAEDAP</sequence>
<keyword evidence="3 7" id="KW-1133">Transmembrane helix</keyword>
<dbReference type="CDD" id="cd06530">
    <property type="entry name" value="S26_SPase_I"/>
    <property type="match status" value="1"/>
</dbReference>
<dbReference type="PRINTS" id="PR00728">
    <property type="entry name" value="SIGNALPTASE"/>
</dbReference>
<dbReference type="InterPro" id="IPR036286">
    <property type="entry name" value="LexA/Signal_pep-like_sf"/>
</dbReference>
<accession>A0A4V2EY77</accession>
<dbReference type="SUPFAM" id="SSF51306">
    <property type="entry name" value="LexA/Signal peptidase"/>
    <property type="match status" value="1"/>
</dbReference>
<reference evidence="8 9" key="1">
    <citation type="submission" date="2019-02" db="EMBL/GenBank/DDBJ databases">
        <title>Sequencing the genomes of 1000 actinobacteria strains.</title>
        <authorList>
            <person name="Klenk H.-P."/>
        </authorList>
    </citation>
    <scope>NUCLEOTIDE SEQUENCE [LARGE SCALE GENOMIC DNA]</scope>
    <source>
        <strain evidence="8 9">DSM 16932</strain>
    </source>
</reference>
<gene>
    <name evidence="8" type="ORF">EV386_2347</name>
</gene>
<dbReference type="NCBIfam" id="TIGR02228">
    <property type="entry name" value="sigpep_I_arch"/>
    <property type="match status" value="1"/>
</dbReference>
<comment type="subcellular location">
    <subcellularLocation>
        <location evidence="1">Membrane</location>
    </subcellularLocation>
</comment>
<proteinExistence type="predicted"/>
<keyword evidence="4 7" id="KW-0472">Membrane</keyword>
<feature type="transmembrane region" description="Helical" evidence="7">
    <location>
        <begin position="40"/>
        <end position="63"/>
    </location>
</feature>